<dbReference type="EMBL" id="CP035467">
    <property type="protein sequence ID" value="QCW84133.1"/>
    <property type="molecule type" value="Genomic_DNA"/>
</dbReference>
<evidence type="ECO:0000256" key="6">
    <source>
        <dbReference type="ARBA" id="ARBA00056662"/>
    </source>
</evidence>
<dbReference type="OrthoDB" id="9804592at2"/>
<evidence type="ECO:0000256" key="9">
    <source>
        <dbReference type="PIRSR" id="PIRSR000183-2"/>
    </source>
</evidence>
<feature type="binding site" evidence="10">
    <location>
        <position position="218"/>
    </location>
    <ligand>
        <name>NAD(+)</name>
        <dbReference type="ChEBI" id="CHEBI:57540"/>
    </ligand>
</feature>
<comment type="similarity">
    <text evidence="2 7">Belongs to the AlaDH/PNT family.</text>
</comment>
<dbReference type="EC" id="1.4.1.1" evidence="7"/>
<proteinExistence type="inferred from homology"/>
<feature type="binding site" evidence="9">
    <location>
        <position position="73"/>
    </location>
    <ligand>
        <name>substrate</name>
    </ligand>
</feature>
<feature type="binding site" evidence="10">
    <location>
        <begin position="296"/>
        <end position="299"/>
    </location>
    <ligand>
        <name>NAD(+)</name>
        <dbReference type="ChEBI" id="CHEBI:57540"/>
    </ligand>
</feature>
<evidence type="ECO:0000256" key="8">
    <source>
        <dbReference type="PIRSR" id="PIRSR000183-1"/>
    </source>
</evidence>
<evidence type="ECO:0000256" key="3">
    <source>
        <dbReference type="ARBA" id="ARBA00023002"/>
    </source>
</evidence>
<feature type="active site" description="Proton donor/acceptor" evidence="8">
    <location>
        <position position="268"/>
    </location>
</feature>
<gene>
    <name evidence="13" type="primary">ald</name>
    <name evidence="13" type="ORF">EQU24_19240</name>
</gene>
<dbReference type="GO" id="GO:0000166">
    <property type="term" value="F:nucleotide binding"/>
    <property type="evidence" value="ECO:0007669"/>
    <property type="project" value="UniProtKB-KW"/>
</dbReference>
<dbReference type="InterPro" id="IPR036291">
    <property type="entry name" value="NAD(P)-bd_dom_sf"/>
</dbReference>
<dbReference type="InterPro" id="IPR008141">
    <property type="entry name" value="Ala_DH"/>
</dbReference>
<evidence type="ECO:0000313" key="14">
    <source>
        <dbReference type="Proteomes" id="UP000305881"/>
    </source>
</evidence>
<evidence type="ECO:0000256" key="5">
    <source>
        <dbReference type="ARBA" id="ARBA00049277"/>
    </source>
</evidence>
<dbReference type="PANTHER" id="PTHR42795:SF1">
    <property type="entry name" value="ALANINE DEHYDROGENASE"/>
    <property type="match status" value="1"/>
</dbReference>
<feature type="binding site" evidence="10">
    <location>
        <position position="132"/>
    </location>
    <ligand>
        <name>NAD(+)</name>
        <dbReference type="ChEBI" id="CHEBI:57540"/>
    </ligand>
</feature>
<dbReference type="AlphaFoldDB" id="A0A4P9UU41"/>
<dbReference type="SUPFAM" id="SSF52283">
    <property type="entry name" value="Formate/glycerate dehydrogenase catalytic domain-like"/>
    <property type="match status" value="1"/>
</dbReference>
<dbReference type="FunFam" id="3.40.50.720:FF:000433">
    <property type="entry name" value="Alanine dehydrogenase 1"/>
    <property type="match status" value="1"/>
</dbReference>
<dbReference type="InterPro" id="IPR007698">
    <property type="entry name" value="AlaDH/PNT_NAD(H)-bd"/>
</dbReference>
<keyword evidence="14" id="KW-1185">Reference proteome</keyword>
<evidence type="ECO:0000256" key="7">
    <source>
        <dbReference type="PIRNR" id="PIRNR000183"/>
    </source>
</evidence>
<dbReference type="RefSeq" id="WP_017842005.1">
    <property type="nucleotide sequence ID" value="NZ_CP035467.1"/>
</dbReference>
<dbReference type="GO" id="GO:0042853">
    <property type="term" value="P:L-alanine catabolic process"/>
    <property type="evidence" value="ECO:0007669"/>
    <property type="project" value="InterPro"/>
</dbReference>
<dbReference type="NCBIfam" id="TIGR00518">
    <property type="entry name" value="alaDH"/>
    <property type="match status" value="1"/>
</dbReference>
<evidence type="ECO:0000259" key="12">
    <source>
        <dbReference type="SMART" id="SM01003"/>
    </source>
</evidence>
<dbReference type="SUPFAM" id="SSF51735">
    <property type="entry name" value="NAD(P)-binding Rossmann-fold domains"/>
    <property type="match status" value="1"/>
</dbReference>
<dbReference type="KEGG" id="mbur:EQU24_19240"/>
<dbReference type="Pfam" id="PF05222">
    <property type="entry name" value="AlaDh_PNT_N"/>
    <property type="match status" value="1"/>
</dbReference>
<evidence type="ECO:0000256" key="4">
    <source>
        <dbReference type="ARBA" id="ARBA00023027"/>
    </source>
</evidence>
<comment type="function">
    <text evidence="6">May play a role in cell wall synthesis as L-alanine is an important constituent of the peptidoglycan layer.</text>
</comment>
<dbReference type="GO" id="GO:0005886">
    <property type="term" value="C:plasma membrane"/>
    <property type="evidence" value="ECO:0007669"/>
    <property type="project" value="TreeGrafter"/>
</dbReference>
<evidence type="ECO:0000256" key="2">
    <source>
        <dbReference type="ARBA" id="ARBA00005689"/>
    </source>
</evidence>
<dbReference type="STRING" id="675511.GCA_000341735_03596"/>
<evidence type="ECO:0000313" key="13">
    <source>
        <dbReference type="EMBL" id="QCW84133.1"/>
    </source>
</evidence>
<dbReference type="Proteomes" id="UP000305881">
    <property type="component" value="Chromosome"/>
</dbReference>
<dbReference type="CDD" id="cd05305">
    <property type="entry name" value="L-AlaDH"/>
    <property type="match status" value="1"/>
</dbReference>
<keyword evidence="10" id="KW-0547">Nucleotide-binding</keyword>
<evidence type="ECO:0000259" key="11">
    <source>
        <dbReference type="SMART" id="SM01002"/>
    </source>
</evidence>
<dbReference type="GO" id="GO:0000286">
    <property type="term" value="F:alanine dehydrogenase activity"/>
    <property type="evidence" value="ECO:0007669"/>
    <property type="project" value="UniProtKB-UniRule"/>
</dbReference>
<evidence type="ECO:0000256" key="10">
    <source>
        <dbReference type="PIRSR" id="PIRSR000183-3"/>
    </source>
</evidence>
<comment type="pathway">
    <text evidence="1">Amino-acid degradation; L-alanine degradation via dehydrogenase pathway; NH(3) and pyruvate from L-alanine: step 1/1.</text>
</comment>
<keyword evidence="3 7" id="KW-0560">Oxidoreductase</keyword>
<feature type="active site" description="Proton donor/acceptor" evidence="8">
    <location>
        <position position="93"/>
    </location>
</feature>
<reference evidence="14" key="1">
    <citation type="journal article" date="2019" name="J. Bacteriol.">
        <title>A Mutagenic Screen Identifies a TonB-Dependent Receptor Required for the Lanthanide Metal Switch in the Type I Methanotroph 'Methylotuvimicrobium buryatense' 5GB1C.</title>
        <authorList>
            <person name="Groom J.D."/>
            <person name="Ford S.M."/>
            <person name="Pesesky M.W."/>
            <person name="Lidstrom M.E."/>
        </authorList>
    </citation>
    <scope>NUCLEOTIDE SEQUENCE [LARGE SCALE GENOMIC DNA]</scope>
    <source>
        <strain evidence="14">5GB1C</strain>
    </source>
</reference>
<evidence type="ECO:0000256" key="1">
    <source>
        <dbReference type="ARBA" id="ARBA00005206"/>
    </source>
</evidence>
<organism evidence="13 14">
    <name type="scientific">Methylotuvimicrobium buryatense</name>
    <name type="common">Methylomicrobium buryatense</name>
    <dbReference type="NCBI Taxonomy" id="95641"/>
    <lineage>
        <taxon>Bacteria</taxon>
        <taxon>Pseudomonadati</taxon>
        <taxon>Pseudomonadota</taxon>
        <taxon>Gammaproteobacteria</taxon>
        <taxon>Methylococcales</taxon>
        <taxon>Methylococcaceae</taxon>
        <taxon>Methylotuvimicrobium</taxon>
    </lineage>
</organism>
<dbReference type="PIRSF" id="PIRSF000183">
    <property type="entry name" value="Alanine_dh"/>
    <property type="match status" value="1"/>
</dbReference>
<protein>
    <recommendedName>
        <fullName evidence="7">Alanine dehydrogenase</fullName>
        <ecNumber evidence="7">1.4.1.1</ecNumber>
    </recommendedName>
</protein>
<name>A0A4P9UU41_METBY</name>
<feature type="binding site" evidence="10">
    <location>
        <position position="277"/>
    </location>
    <ligand>
        <name>NAD(+)</name>
        <dbReference type="ChEBI" id="CHEBI:57540"/>
    </ligand>
</feature>
<feature type="binding site" evidence="10">
    <location>
        <begin position="237"/>
        <end position="238"/>
    </location>
    <ligand>
        <name>NAD(+)</name>
        <dbReference type="ChEBI" id="CHEBI:57540"/>
    </ligand>
</feature>
<dbReference type="Pfam" id="PF01262">
    <property type="entry name" value="AlaDh_PNT_C"/>
    <property type="match status" value="1"/>
</dbReference>
<dbReference type="PANTHER" id="PTHR42795">
    <property type="entry name" value="ALANINE DEHYDROGENASE"/>
    <property type="match status" value="1"/>
</dbReference>
<keyword evidence="4 7" id="KW-0520">NAD</keyword>
<feature type="binding site" evidence="10">
    <location>
        <begin position="265"/>
        <end position="268"/>
    </location>
    <ligand>
        <name>NAD(+)</name>
        <dbReference type="ChEBI" id="CHEBI:57540"/>
    </ligand>
</feature>
<dbReference type="Gene3D" id="3.40.50.720">
    <property type="entry name" value="NAD(P)-binding Rossmann-like Domain"/>
    <property type="match status" value="2"/>
</dbReference>
<feature type="domain" description="Alanine dehydrogenase/pyridine nucleotide transhydrogenase N-terminal" evidence="12">
    <location>
        <begin position="4"/>
        <end position="135"/>
    </location>
</feature>
<comment type="catalytic activity">
    <reaction evidence="5 7">
        <text>L-alanine + NAD(+) + H2O = pyruvate + NH4(+) + NADH + H(+)</text>
        <dbReference type="Rhea" id="RHEA:18405"/>
        <dbReference type="ChEBI" id="CHEBI:15361"/>
        <dbReference type="ChEBI" id="CHEBI:15377"/>
        <dbReference type="ChEBI" id="CHEBI:15378"/>
        <dbReference type="ChEBI" id="CHEBI:28938"/>
        <dbReference type="ChEBI" id="CHEBI:57540"/>
        <dbReference type="ChEBI" id="CHEBI:57945"/>
        <dbReference type="ChEBI" id="CHEBI:57972"/>
        <dbReference type="EC" id="1.4.1.1"/>
    </reaction>
</comment>
<dbReference type="InterPro" id="IPR007886">
    <property type="entry name" value="AlaDH/PNT_N"/>
</dbReference>
<dbReference type="SMART" id="SM01003">
    <property type="entry name" value="AlaDh_PNT_N"/>
    <property type="match status" value="1"/>
</dbReference>
<feature type="domain" description="Alanine dehydrogenase/pyridine nucleotide transhydrogenase NAD(H)-binding" evidence="11">
    <location>
        <begin position="147"/>
        <end position="295"/>
    </location>
</feature>
<feature type="binding site" evidence="9">
    <location>
        <position position="15"/>
    </location>
    <ligand>
        <name>substrate</name>
    </ligand>
</feature>
<accession>A0A4P9UU41</accession>
<sequence length="368" mass="39518">MRIGVPKEIKDQEGRVGLTPAAAGILVERGHEVLVEIGAGLDSGFTDNHYKQLGVNLVSASEAWQADLVVKVKEPLPAEYQYLKQQKIFTFLHLAGVDPALTDALLTNGTTAIAYELVEDEQGRLPILVPMSAIAGNVAVLMGAYYLAKFNGGKGVQLGRIGKNRHGNVLVVGDGVVGMHAARVASAMGAEVYVAGIDKSHMDWLRRNELPEVNFVLSTPENISRIVTEADLIIGAVLCRGDKAPKVITEQMIATMMPGSVVVDVSIDQGGCIETSRPTSHTEPVYRTHGVIHYCVSNMPGAYPRTSTLALNEATLPFVLKLAEADKEGLEHLDSGLKKAVMTYHGQLTNHAAAAALDKLKHYRALVD</sequence>
<dbReference type="SMART" id="SM01002">
    <property type="entry name" value="AlaDh_PNT_C"/>
    <property type="match status" value="1"/>
</dbReference>